<dbReference type="InterPro" id="IPR036594">
    <property type="entry name" value="Meth_synthase_dom"/>
</dbReference>
<feature type="binding site" evidence="22">
    <location>
        <position position="1111"/>
    </location>
    <ligand>
        <name>S-adenosyl-L-methionine</name>
        <dbReference type="ChEBI" id="CHEBI:59789"/>
    </ligand>
</feature>
<dbReference type="PROSITE" id="PS50970">
    <property type="entry name" value="HCY"/>
    <property type="match status" value="1"/>
</dbReference>
<comment type="domain">
    <text evidence="20">Modular enzyme with four functionally distinct domains. The isolated Hcy-binding domain catalyzes methyl transfer from free methylcobalamin to homocysteine. The Hcy-binding domain in association with the pterin-binding domain catalyzes the methylation of cob(I)alamin by methyltetrahydrofolate and the methylation of homocysteine. The B12-binding domain binds the cofactor. The AdoMet activation domain binds S-adenosyl-L-methionine. Under aerobic conditions cob(I)alamin can be converted to inactive cob(II)alamin. Reductive methylation by S-adenosyl-L-methionine and flavodoxin regenerates methylcobalamin.</text>
</comment>
<feature type="binding site" evidence="21 23">
    <location>
        <position position="297"/>
    </location>
    <ligand>
        <name>Zn(2+)</name>
        <dbReference type="ChEBI" id="CHEBI:29105"/>
    </ligand>
</feature>
<dbReference type="EC" id="2.1.1.13" evidence="6 19"/>
<name>E6X0N2_NITSE</name>
<dbReference type="Pfam" id="PF02965">
    <property type="entry name" value="Met_synt_B12"/>
    <property type="match status" value="1"/>
</dbReference>
<dbReference type="Pfam" id="PF02607">
    <property type="entry name" value="B12-binding_2"/>
    <property type="match status" value="1"/>
</dbReference>
<evidence type="ECO:0000313" key="29">
    <source>
        <dbReference type="EMBL" id="ADV45752.1"/>
    </source>
</evidence>
<dbReference type="InterPro" id="IPR000489">
    <property type="entry name" value="Pterin-binding_dom"/>
</dbReference>
<dbReference type="InterPro" id="IPR006158">
    <property type="entry name" value="Cobalamin-bd"/>
</dbReference>
<evidence type="ECO:0000256" key="19">
    <source>
        <dbReference type="NCBIfam" id="TIGR02082"/>
    </source>
</evidence>
<feature type="domain" description="Pterin-binding" evidence="25">
    <location>
        <begin position="342"/>
        <end position="602"/>
    </location>
</feature>
<evidence type="ECO:0000259" key="26">
    <source>
        <dbReference type="PROSITE" id="PS50974"/>
    </source>
</evidence>
<dbReference type="PANTHER" id="PTHR45833">
    <property type="entry name" value="METHIONINE SYNTHASE"/>
    <property type="match status" value="1"/>
</dbReference>
<dbReference type="FunFam" id="3.20.20.330:FF:000001">
    <property type="entry name" value="Methionine synthase"/>
    <property type="match status" value="1"/>
</dbReference>
<dbReference type="InterPro" id="IPR004223">
    <property type="entry name" value="VitB12-dep_Met_synth_activ_dom"/>
</dbReference>
<dbReference type="Gene3D" id="3.40.50.280">
    <property type="entry name" value="Cobalamin-binding domain"/>
    <property type="match status" value="1"/>
</dbReference>
<evidence type="ECO:0000256" key="5">
    <source>
        <dbReference type="ARBA" id="ARBA00010398"/>
    </source>
</evidence>
<accession>E6X0N2</accession>
<organism evidence="29 30">
    <name type="scientific">Nitratifractor salsuginis (strain DSM 16511 / JCM 12458 / E9I37-1)</name>
    <dbReference type="NCBI Taxonomy" id="749222"/>
    <lineage>
        <taxon>Bacteria</taxon>
        <taxon>Pseudomonadati</taxon>
        <taxon>Campylobacterota</taxon>
        <taxon>Epsilonproteobacteria</taxon>
        <taxon>Campylobacterales</taxon>
        <taxon>Sulfurovaceae</taxon>
        <taxon>Nitratifractor</taxon>
    </lineage>
</organism>
<dbReference type="EMBL" id="CP002452">
    <property type="protein sequence ID" value="ADV45752.1"/>
    <property type="molecule type" value="Genomic_DNA"/>
</dbReference>
<evidence type="ECO:0000256" key="9">
    <source>
        <dbReference type="ARBA" id="ARBA00022605"/>
    </source>
</evidence>
<dbReference type="NCBIfam" id="TIGR02082">
    <property type="entry name" value="metH"/>
    <property type="match status" value="1"/>
</dbReference>
<dbReference type="SUPFAM" id="SSF47644">
    <property type="entry name" value="Methionine synthase domain"/>
    <property type="match status" value="1"/>
</dbReference>
<dbReference type="GO" id="GO:0050667">
    <property type="term" value="P:homocysteine metabolic process"/>
    <property type="evidence" value="ECO:0007669"/>
    <property type="project" value="TreeGrafter"/>
</dbReference>
<evidence type="ECO:0000256" key="8">
    <source>
        <dbReference type="ARBA" id="ARBA00022603"/>
    </source>
</evidence>
<dbReference type="SUPFAM" id="SSF51717">
    <property type="entry name" value="Dihydropteroate synthetase-like"/>
    <property type="match status" value="1"/>
</dbReference>
<dbReference type="GO" id="GO:0005829">
    <property type="term" value="C:cytosol"/>
    <property type="evidence" value="ECO:0007669"/>
    <property type="project" value="TreeGrafter"/>
</dbReference>
<dbReference type="InterPro" id="IPR003759">
    <property type="entry name" value="Cbl-bd_cap"/>
</dbReference>
<evidence type="ECO:0000256" key="2">
    <source>
        <dbReference type="ARBA" id="ARBA00001947"/>
    </source>
</evidence>
<comment type="cofactor">
    <cofactor evidence="2 20 23">
        <name>Zn(2+)</name>
        <dbReference type="ChEBI" id="CHEBI:29105"/>
    </cofactor>
</comment>
<feature type="domain" description="B12-binding N-terminal" evidence="28">
    <location>
        <begin position="626"/>
        <end position="719"/>
    </location>
</feature>
<dbReference type="Gene3D" id="3.20.20.20">
    <property type="entry name" value="Dihydropteroate synthase-like"/>
    <property type="match status" value="1"/>
</dbReference>
<dbReference type="PROSITE" id="PS51337">
    <property type="entry name" value="B12_BINDING_NTER"/>
    <property type="match status" value="1"/>
</dbReference>
<evidence type="ECO:0000259" key="27">
    <source>
        <dbReference type="PROSITE" id="PS51332"/>
    </source>
</evidence>
<reference evidence="29 30" key="1">
    <citation type="journal article" date="2011" name="Stand. Genomic Sci.">
        <title>Complete genome sequence of Nitratifractor salsuginis type strain (E9I37-1).</title>
        <authorList>
            <person name="Anderson I."/>
            <person name="Sikorski J."/>
            <person name="Zeytun A."/>
            <person name="Nolan M."/>
            <person name="Lapidus A."/>
            <person name="Lucas S."/>
            <person name="Hammon N."/>
            <person name="Deshpande S."/>
            <person name="Cheng J.F."/>
            <person name="Tapia R."/>
            <person name="Han C."/>
            <person name="Goodwin L."/>
            <person name="Pitluck S."/>
            <person name="Liolios K."/>
            <person name="Pagani I."/>
            <person name="Ivanova N."/>
            <person name="Huntemann M."/>
            <person name="Mavromatis K."/>
            <person name="Ovchinikova G."/>
            <person name="Pati A."/>
            <person name="Chen A."/>
            <person name="Palaniappan K."/>
            <person name="Land M."/>
            <person name="Hauser L."/>
            <person name="Brambilla E.M."/>
            <person name="Ngatchou-Djao O.D."/>
            <person name="Rohde M."/>
            <person name="Tindall B.J."/>
            <person name="Goker M."/>
            <person name="Detter J.C."/>
            <person name="Woyke T."/>
            <person name="Bristow J."/>
            <person name="Eisen J.A."/>
            <person name="Markowitz V."/>
            <person name="Hugenholtz P."/>
            <person name="Klenk H.P."/>
            <person name="Kyrpides N.C."/>
        </authorList>
    </citation>
    <scope>NUCLEOTIDE SEQUENCE [LARGE SCALE GENOMIC DNA]</scope>
    <source>
        <strain evidence="30">DSM 16511 / JCM 12458 / E9I37-1</strain>
    </source>
</reference>
<dbReference type="STRING" id="749222.Nitsa_0482"/>
<feature type="binding site" description="axial binding residue" evidence="21">
    <location>
        <position position="732"/>
    </location>
    <ligand>
        <name>methylcob(III)alamin</name>
        <dbReference type="ChEBI" id="CHEBI:28115"/>
    </ligand>
    <ligandPart>
        <name>Co</name>
        <dbReference type="ChEBI" id="CHEBI:27638"/>
    </ligandPart>
</feature>
<dbReference type="InterPro" id="IPR036589">
    <property type="entry name" value="HCY_dom_sf"/>
</dbReference>
<dbReference type="FunFam" id="3.20.20.20:FF:000007">
    <property type="entry name" value="Methionine synthase"/>
    <property type="match status" value="1"/>
</dbReference>
<evidence type="ECO:0000259" key="28">
    <source>
        <dbReference type="PROSITE" id="PS51337"/>
    </source>
</evidence>
<evidence type="ECO:0000256" key="15">
    <source>
        <dbReference type="ARBA" id="ARBA00022833"/>
    </source>
</evidence>
<dbReference type="PANTHER" id="PTHR45833:SF1">
    <property type="entry name" value="METHIONINE SYNTHASE"/>
    <property type="match status" value="1"/>
</dbReference>
<dbReference type="PIRSF" id="PIRSF000381">
    <property type="entry name" value="MetH"/>
    <property type="match status" value="1"/>
</dbReference>
<dbReference type="PROSITE" id="PS50974">
    <property type="entry name" value="ADOMET_ACTIVATION"/>
    <property type="match status" value="1"/>
</dbReference>
<feature type="binding site" evidence="22">
    <location>
        <begin position="1165"/>
        <end position="1166"/>
    </location>
    <ligand>
        <name>S-adenosyl-L-methionine</name>
        <dbReference type="ChEBI" id="CHEBI:59789"/>
    </ligand>
</feature>
<keyword evidence="15 20" id="KW-0862">Zinc</keyword>
<dbReference type="GO" id="GO:0032259">
    <property type="term" value="P:methylation"/>
    <property type="evidence" value="ECO:0007669"/>
    <property type="project" value="UniProtKB-KW"/>
</dbReference>
<keyword evidence="30" id="KW-1185">Reference proteome</keyword>
<dbReference type="InterPro" id="IPR011822">
    <property type="entry name" value="MetH"/>
</dbReference>
<evidence type="ECO:0000256" key="11">
    <source>
        <dbReference type="ARBA" id="ARBA00022679"/>
    </source>
</evidence>
<dbReference type="InterPro" id="IPR037010">
    <property type="entry name" value="VitB12-dep_Met_synth_activ_sf"/>
</dbReference>
<dbReference type="SUPFAM" id="SSF82282">
    <property type="entry name" value="Homocysteine S-methyltransferase"/>
    <property type="match status" value="1"/>
</dbReference>
<dbReference type="RefSeq" id="WP_013553448.1">
    <property type="nucleotide sequence ID" value="NC_014935.1"/>
</dbReference>
<dbReference type="Pfam" id="PF02310">
    <property type="entry name" value="B12-binding"/>
    <property type="match status" value="1"/>
</dbReference>
<comment type="cofactor">
    <cofactor evidence="3 20 21">
        <name>methylcob(III)alamin</name>
        <dbReference type="ChEBI" id="CHEBI:28115"/>
    </cofactor>
</comment>
<keyword evidence="17 20" id="KW-0170">Cobalt</keyword>
<evidence type="ECO:0000256" key="14">
    <source>
        <dbReference type="ARBA" id="ARBA00022737"/>
    </source>
</evidence>
<dbReference type="InterPro" id="IPR036724">
    <property type="entry name" value="Cobalamin-bd_sf"/>
</dbReference>
<keyword evidence="13 20" id="KW-0479">Metal-binding</keyword>
<evidence type="ECO:0000256" key="23">
    <source>
        <dbReference type="PROSITE-ProRule" id="PRU00333"/>
    </source>
</evidence>
<feature type="binding site" evidence="22">
    <location>
        <begin position="729"/>
        <end position="733"/>
    </location>
    <ligand>
        <name>methylcob(III)alamin</name>
        <dbReference type="ChEBI" id="CHEBI:28115"/>
    </ligand>
</feature>
<evidence type="ECO:0000256" key="3">
    <source>
        <dbReference type="ARBA" id="ARBA00001956"/>
    </source>
</evidence>
<evidence type="ECO:0000256" key="21">
    <source>
        <dbReference type="PIRSR" id="PIRSR000381-1"/>
    </source>
</evidence>
<evidence type="ECO:0000313" key="30">
    <source>
        <dbReference type="Proteomes" id="UP000008633"/>
    </source>
</evidence>
<evidence type="ECO:0000256" key="1">
    <source>
        <dbReference type="ARBA" id="ARBA00001700"/>
    </source>
</evidence>
<proteinExistence type="inferred from homology"/>
<keyword evidence="12 20" id="KW-0949">S-adenosyl-L-methionine</keyword>
<dbReference type="KEGG" id="nsa:Nitsa_0482"/>
<dbReference type="AlphaFoldDB" id="E6X0N2"/>
<dbReference type="Pfam" id="PF00809">
    <property type="entry name" value="Pterin_bind"/>
    <property type="match status" value="1"/>
</dbReference>
<feature type="binding site" evidence="22">
    <location>
        <position position="777"/>
    </location>
    <ligand>
        <name>methylcob(III)alamin</name>
        <dbReference type="ChEBI" id="CHEBI:28115"/>
    </ligand>
</feature>
<protein>
    <recommendedName>
        <fullName evidence="7 19">Methionine synthase</fullName>
        <ecNumber evidence="6 19">2.1.1.13</ecNumber>
    </recommendedName>
    <alternativeName>
        <fullName evidence="20">5-methyltetrahydrofolate--homocysteine methyltransferase</fullName>
    </alternativeName>
</protein>
<evidence type="ECO:0000256" key="6">
    <source>
        <dbReference type="ARBA" id="ARBA00012032"/>
    </source>
</evidence>
<dbReference type="Gene3D" id="3.20.20.330">
    <property type="entry name" value="Homocysteine-binding-like domain"/>
    <property type="match status" value="1"/>
</dbReference>
<feature type="domain" description="AdoMet activation" evidence="26">
    <location>
        <begin position="866"/>
        <end position="1168"/>
    </location>
</feature>
<feature type="binding site" evidence="21 23">
    <location>
        <position position="296"/>
    </location>
    <ligand>
        <name>Zn(2+)</name>
        <dbReference type="ChEBI" id="CHEBI:29105"/>
    </ligand>
</feature>
<dbReference type="UniPathway" id="UPA00051">
    <property type="reaction ID" value="UER00081"/>
</dbReference>
<evidence type="ECO:0000256" key="16">
    <source>
        <dbReference type="ARBA" id="ARBA00023167"/>
    </source>
</evidence>
<evidence type="ECO:0000256" key="7">
    <source>
        <dbReference type="ARBA" id="ARBA00013998"/>
    </source>
</evidence>
<dbReference type="Gene3D" id="1.10.1240.10">
    <property type="entry name" value="Methionine synthase domain"/>
    <property type="match status" value="1"/>
</dbReference>
<evidence type="ECO:0000256" key="12">
    <source>
        <dbReference type="ARBA" id="ARBA00022691"/>
    </source>
</evidence>
<evidence type="ECO:0000256" key="10">
    <source>
        <dbReference type="ARBA" id="ARBA00022628"/>
    </source>
</evidence>
<comment type="similarity">
    <text evidence="5">Belongs to the vitamin-B12 dependent methionine synthase family.</text>
</comment>
<feature type="binding site" evidence="22">
    <location>
        <position position="833"/>
    </location>
    <ligand>
        <name>methylcob(III)alamin</name>
        <dbReference type="ChEBI" id="CHEBI:28115"/>
    </ligand>
</feature>
<keyword evidence="8 20" id="KW-0489">Methyltransferase</keyword>
<dbReference type="GO" id="GO:0008270">
    <property type="term" value="F:zinc ion binding"/>
    <property type="evidence" value="ECO:0007669"/>
    <property type="project" value="UniProtKB-UniRule"/>
</dbReference>
<keyword evidence="10 20" id="KW-0846">Cobalamin</keyword>
<feature type="domain" description="Hcy-binding" evidence="24">
    <location>
        <begin position="4"/>
        <end position="311"/>
    </location>
</feature>
<dbReference type="GO" id="GO:0031419">
    <property type="term" value="F:cobalamin binding"/>
    <property type="evidence" value="ECO:0007669"/>
    <property type="project" value="UniProtKB-UniRule"/>
</dbReference>
<dbReference type="eggNOG" id="COG1410">
    <property type="taxonomic scope" value="Bacteria"/>
</dbReference>
<evidence type="ECO:0000256" key="22">
    <source>
        <dbReference type="PIRSR" id="PIRSR000381-2"/>
    </source>
</evidence>
<dbReference type="Gene3D" id="3.10.196.10">
    <property type="entry name" value="Vitamin B12-dependent methionine synthase, activation domain"/>
    <property type="match status" value="1"/>
</dbReference>
<evidence type="ECO:0000259" key="24">
    <source>
        <dbReference type="PROSITE" id="PS50970"/>
    </source>
</evidence>
<evidence type="ECO:0000256" key="13">
    <source>
        <dbReference type="ARBA" id="ARBA00022723"/>
    </source>
</evidence>
<dbReference type="GO" id="GO:0008705">
    <property type="term" value="F:methionine synthase activity"/>
    <property type="evidence" value="ECO:0007669"/>
    <property type="project" value="UniProtKB-UniRule"/>
</dbReference>
<dbReference type="SMART" id="SM01018">
    <property type="entry name" value="B12-binding_2"/>
    <property type="match status" value="1"/>
</dbReference>
<dbReference type="PROSITE" id="PS50972">
    <property type="entry name" value="PTERIN_BINDING"/>
    <property type="match status" value="1"/>
</dbReference>
<evidence type="ECO:0000256" key="20">
    <source>
        <dbReference type="PIRNR" id="PIRNR000381"/>
    </source>
</evidence>
<dbReference type="InterPro" id="IPR011005">
    <property type="entry name" value="Dihydropteroate_synth-like_sf"/>
</dbReference>
<dbReference type="PROSITE" id="PS51332">
    <property type="entry name" value="B12_BINDING"/>
    <property type="match status" value="1"/>
</dbReference>
<comment type="pathway">
    <text evidence="4 20">Amino-acid biosynthesis; L-methionine biosynthesis via de novo pathway; L-methionine from L-homocysteine (MetH route): step 1/1.</text>
</comment>
<evidence type="ECO:0000256" key="4">
    <source>
        <dbReference type="ARBA" id="ARBA00005178"/>
    </source>
</evidence>
<comment type="catalytic activity">
    <reaction evidence="1 20">
        <text>(6S)-5-methyl-5,6,7,8-tetrahydrofolate + L-homocysteine = (6S)-5,6,7,8-tetrahydrofolate + L-methionine</text>
        <dbReference type="Rhea" id="RHEA:11172"/>
        <dbReference type="ChEBI" id="CHEBI:18608"/>
        <dbReference type="ChEBI" id="CHEBI:57453"/>
        <dbReference type="ChEBI" id="CHEBI:57844"/>
        <dbReference type="ChEBI" id="CHEBI:58199"/>
        <dbReference type="EC" id="2.1.1.13"/>
    </reaction>
</comment>
<feature type="binding site" evidence="21 23">
    <location>
        <position position="230"/>
    </location>
    <ligand>
        <name>Zn(2+)</name>
        <dbReference type="ChEBI" id="CHEBI:29105"/>
    </ligand>
</feature>
<dbReference type="HOGENOM" id="CLU_004914_4_0_7"/>
<feature type="domain" description="B12-binding" evidence="27">
    <location>
        <begin position="719"/>
        <end position="854"/>
    </location>
</feature>
<evidence type="ECO:0000256" key="18">
    <source>
        <dbReference type="ARBA" id="ARBA00025552"/>
    </source>
</evidence>
<dbReference type="GO" id="GO:0046653">
    <property type="term" value="P:tetrahydrofolate metabolic process"/>
    <property type="evidence" value="ECO:0007669"/>
    <property type="project" value="TreeGrafter"/>
</dbReference>
<keyword evidence="14" id="KW-0677">Repeat</keyword>
<dbReference type="SUPFAM" id="SSF56507">
    <property type="entry name" value="Methionine synthase activation domain-like"/>
    <property type="match status" value="1"/>
</dbReference>
<keyword evidence="16 20" id="KW-0486">Methionine biosynthesis</keyword>
<dbReference type="OrthoDB" id="9803687at2"/>
<dbReference type="Proteomes" id="UP000008633">
    <property type="component" value="Chromosome"/>
</dbReference>
<dbReference type="eggNOG" id="COG0646">
    <property type="taxonomic scope" value="Bacteria"/>
</dbReference>
<evidence type="ECO:0000259" key="25">
    <source>
        <dbReference type="PROSITE" id="PS50972"/>
    </source>
</evidence>
<reference evidence="30" key="2">
    <citation type="submission" date="2011-01" db="EMBL/GenBank/DDBJ databases">
        <title>The complete genome of Nitratifractor salsuginis DSM 16511.</title>
        <authorList>
            <consortium name="US DOE Joint Genome Institute (JGI-PGF)"/>
            <person name="Lucas S."/>
            <person name="Copeland A."/>
            <person name="Lapidus A."/>
            <person name="Bruce D."/>
            <person name="Goodwin L."/>
            <person name="Pitluck S."/>
            <person name="Kyrpides N."/>
            <person name="Mavromatis K."/>
            <person name="Ivanova N."/>
            <person name="Mikhailova N."/>
            <person name="Zeytun A."/>
            <person name="Detter J.C."/>
            <person name="Tapia R."/>
            <person name="Han C."/>
            <person name="Land M."/>
            <person name="Hauser L."/>
            <person name="Markowitz V."/>
            <person name="Cheng J.-F."/>
            <person name="Hugenholtz P."/>
            <person name="Woyke T."/>
            <person name="Wu D."/>
            <person name="Tindall B."/>
            <person name="Schuetze A."/>
            <person name="Brambilla E."/>
            <person name="Klenk H.-P."/>
            <person name="Eisen J.A."/>
        </authorList>
    </citation>
    <scope>NUCLEOTIDE SEQUENCE [LARGE SCALE GENOMIC DNA]</scope>
    <source>
        <strain evidence="30">DSM 16511 / JCM 12458 / E9I37-1</strain>
    </source>
</reference>
<evidence type="ECO:0000256" key="17">
    <source>
        <dbReference type="ARBA" id="ARBA00023285"/>
    </source>
</evidence>
<dbReference type="Pfam" id="PF02574">
    <property type="entry name" value="S-methyl_trans"/>
    <property type="match status" value="1"/>
</dbReference>
<sequence length="1168" mass="130995">MKPADRIREIIAERYLVIDGAMGTQIQDLKVPAEAWLDEKGESQEGCNELLNATAPELIGRIHKRYAMAGADMIKTNTFGAMPWVLDEYGLGERAYELSRKGAELVKAVCEEYSTPEKPRFVLGSIGPGTKLPSLGHIDYEAMYEGYLETARGLIDGGCDVFLLETCQDPLQIKAALHACEAANAEKSASLPIMVSVTIELSGSMLIGTDAATIVTILEPFDILSLGFNCGTGPDQVKKHLKTLSERCKFPISVHSNAGLPQNRGGHTFYPMGPDEFAKKELEFIDFDGVAFLGGCCGTTPQHIQALAKAIEGKKPKSPTGSIPPSIASLFESVELFQDPAPLLIGERSNATGSKAFRQLILDEDYEGTLTVAQEQVRAGAHALDVNVEFAGRDGAKDMKEVISLYNQKIPIPLMPDATNVHTMEVGLRRIGGRPIINSANLEDGIERFDRICRLAKKYGAALVLLTIDETGMAKEKERKVEVAERMIERAVNLHGLRKEELIVDVLTFTVGSGDEEYRDAAVQTLEAIRELHKRHPELGTTLGLSNISFGLAPHARVYLNSVFLHHCVEAGLSSVIINVKHIVPLSRMSEEDIAVCEELLFHADENSLFRFIEHFSDKSLETEQTDEEYEKLSTEEKIQKLLMDGDKERLIPLVEEARHELGADRIVNEILIDGMKVIGELFGSGQMQLPFVLQSAETMKATVDYLNPYLTKQEKESDTTLVIGTVKGDVHDVGKNLVDIILSNNGFKVKNIGIKVELEQFLEAYEEVNADAIGMSGLLVKSTQVMKENLEELARRGIEIPIIMGGAALTRGFVDDYCRPIYKGPIFYCRDAFDGVVAMSRIEEWKKDPSKPLDTRMAGDMNERVVKEKKEVVIPPFEEIKMPKPVEIPTPPFWGRRVMDRENLDLSMIFDWVNKRTLFKMHWGYKSKGMSKEEYQKLLDKTVYPAWERLKDTFLKEKLFEPTILYGYYPCRSDDQELFLFSPDEGWFSESEVNREPLEEIVGRAVGVFNFPRQRRKPYRALSDFFRHERHDVVALTCVSAGPKITEYERALYEKGEYLEYNLVHGLGVELAEALAEVAHKQIRLDLGIASEDEGHTLRDVRMNRYRGARYSFGYAACPDLEQSRVIFDLLEPEEFGIELSETFQIHPEQSTTAIVVHHPEATYYAV</sequence>
<dbReference type="SUPFAM" id="SSF52242">
    <property type="entry name" value="Cobalamin (vitamin B12)-binding domain"/>
    <property type="match status" value="1"/>
</dbReference>
<dbReference type="InterPro" id="IPR003726">
    <property type="entry name" value="HCY_dom"/>
</dbReference>
<comment type="function">
    <text evidence="18 20">Catalyzes the transfer of a methyl group from methyl-cobalamin to homocysteine, yielding enzyme-bound cob(I)alamin and methionine. Subsequently, remethylates the cofactor using methyltetrahydrofolate.</text>
</comment>
<keyword evidence="9 20" id="KW-0028">Amino-acid biosynthesis</keyword>
<gene>
    <name evidence="29" type="ordered locus">Nitsa_0482</name>
</gene>
<dbReference type="InterPro" id="IPR050554">
    <property type="entry name" value="Met_Synthase/Corrinoid"/>
</dbReference>
<keyword evidence="11 20" id="KW-0808">Transferase</keyword>